<name>A0A8D5UFC1_9BACL</name>
<feature type="domain" description="GerMN" evidence="1">
    <location>
        <begin position="89"/>
        <end position="179"/>
    </location>
</feature>
<evidence type="ECO:0000259" key="1">
    <source>
        <dbReference type="SMART" id="SM00909"/>
    </source>
</evidence>
<proteinExistence type="predicted"/>
<dbReference type="SMART" id="SM00909">
    <property type="entry name" value="Germane"/>
    <property type="match status" value="2"/>
</dbReference>
<reference evidence="2" key="2">
    <citation type="journal article" date="2021" name="Microbiol. Resour. Announc.">
        <title>Complete Genome Sequence of Polycladomyces abyssicola JIR-001T, Isolated from Hemipelagic Sediment in Deep Seawater.</title>
        <authorList>
            <person name="Tsubouchi T."/>
            <person name="Kaneko Y."/>
        </authorList>
    </citation>
    <scope>NUCLEOTIDE SEQUENCE</scope>
    <source>
        <strain evidence="2">JIR-001</strain>
    </source>
</reference>
<protein>
    <submittedName>
        <fullName evidence="2">Sporulation protein</fullName>
    </submittedName>
</protein>
<gene>
    <name evidence="2" type="ORF">JIR001_09860</name>
</gene>
<evidence type="ECO:0000313" key="2">
    <source>
        <dbReference type="EMBL" id="BCU81203.1"/>
    </source>
</evidence>
<sequence>MRRSTVYVGMVLLLISLLLSGCLYGPNEKTSRVIDPPPADLQPKDQGMAEGTAKAVSAKKQGGVELYLLTDLGYVVPYTLSIPKEKGIAKEALSYLVKDGAGKGILPKGFSGILPKGTQVKGVNIQDGTATVDFSKEFLSYDPKMENQILSAVTWTLTGFDSVKQVNIWVNGHPLETMPKGKTPAQGLTRAQGINVEMAEGVDVSQSMPVTLYFLGQTPDNMVYYVPVTRMINRADNVAQATLAELVKGPQNGSRLSSALTETTQVHAATVKGDTVMADFGKELLQYSDQKSASKDAIQTIVLSLTENTGAKKVKITVDGKASGTIETGQSLEKPVMRPEVVNPGKF</sequence>
<dbReference type="EMBL" id="AP024601">
    <property type="protein sequence ID" value="BCU81203.1"/>
    <property type="molecule type" value="Genomic_DNA"/>
</dbReference>
<dbReference type="InterPro" id="IPR019606">
    <property type="entry name" value="GerMN"/>
</dbReference>
<keyword evidence="3" id="KW-1185">Reference proteome</keyword>
<dbReference type="PROSITE" id="PS51257">
    <property type="entry name" value="PROKAR_LIPOPROTEIN"/>
    <property type="match status" value="1"/>
</dbReference>
<organism evidence="2 3">
    <name type="scientific">Polycladomyces abyssicola</name>
    <dbReference type="NCBI Taxonomy" id="1125966"/>
    <lineage>
        <taxon>Bacteria</taxon>
        <taxon>Bacillati</taxon>
        <taxon>Bacillota</taxon>
        <taxon>Bacilli</taxon>
        <taxon>Bacillales</taxon>
        <taxon>Thermoactinomycetaceae</taxon>
        <taxon>Polycladomyces</taxon>
    </lineage>
</organism>
<feature type="domain" description="GerMN" evidence="1">
    <location>
        <begin position="239"/>
        <end position="327"/>
    </location>
</feature>
<dbReference type="AlphaFoldDB" id="A0A8D5UFC1"/>
<dbReference type="Proteomes" id="UP000677436">
    <property type="component" value="Chromosome"/>
</dbReference>
<reference evidence="2" key="1">
    <citation type="journal article" date="2013" name="Int. J. Syst. Evol. Microbiol.">
        <title>Polycladomyces abyssicola gen. nov., sp. nov., a thermophilic filamentous bacterium isolated from hemipelagic sediment.</title>
        <authorList>
            <person name="Tsubouchi T."/>
            <person name="Shimane Y."/>
            <person name="Mori K."/>
            <person name="Usui K."/>
            <person name="Hiraki T."/>
            <person name="Tame A."/>
            <person name="Uematsu K."/>
            <person name="Maruyama T."/>
            <person name="Hatada Y."/>
        </authorList>
    </citation>
    <scope>NUCLEOTIDE SEQUENCE</scope>
    <source>
        <strain evidence="2">JIR-001</strain>
    </source>
</reference>
<dbReference type="KEGG" id="pabs:JIR001_09860"/>
<accession>A0A8D5UFC1</accession>
<dbReference type="RefSeq" id="WP_212774470.1">
    <property type="nucleotide sequence ID" value="NZ_AP024601.1"/>
</dbReference>
<evidence type="ECO:0000313" key="3">
    <source>
        <dbReference type="Proteomes" id="UP000677436"/>
    </source>
</evidence>
<dbReference type="Pfam" id="PF10646">
    <property type="entry name" value="Germane"/>
    <property type="match status" value="2"/>
</dbReference>